<dbReference type="EMBL" id="JABSTU010000001">
    <property type="protein sequence ID" value="KAH8040428.1"/>
    <property type="molecule type" value="Genomic_DNA"/>
</dbReference>
<dbReference type="Proteomes" id="UP000821866">
    <property type="component" value="Chromosome 1"/>
</dbReference>
<evidence type="ECO:0000313" key="3">
    <source>
        <dbReference type="Proteomes" id="UP000821866"/>
    </source>
</evidence>
<evidence type="ECO:0000256" key="1">
    <source>
        <dbReference type="SAM" id="MobiDB-lite"/>
    </source>
</evidence>
<dbReference type="AlphaFoldDB" id="A0A9J6F1T8"/>
<keyword evidence="3" id="KW-1185">Reference proteome</keyword>
<reference evidence="2" key="1">
    <citation type="journal article" date="2020" name="Cell">
        <title>Large-Scale Comparative Analyses of Tick Genomes Elucidate Their Genetic Diversity and Vector Capacities.</title>
        <authorList>
            <consortium name="Tick Genome and Microbiome Consortium (TIGMIC)"/>
            <person name="Jia N."/>
            <person name="Wang J."/>
            <person name="Shi W."/>
            <person name="Du L."/>
            <person name="Sun Y."/>
            <person name="Zhan W."/>
            <person name="Jiang J.F."/>
            <person name="Wang Q."/>
            <person name="Zhang B."/>
            <person name="Ji P."/>
            <person name="Bell-Sakyi L."/>
            <person name="Cui X.M."/>
            <person name="Yuan T.T."/>
            <person name="Jiang B.G."/>
            <person name="Yang W.F."/>
            <person name="Lam T.T."/>
            <person name="Chang Q.C."/>
            <person name="Ding S.J."/>
            <person name="Wang X.J."/>
            <person name="Zhu J.G."/>
            <person name="Ruan X.D."/>
            <person name="Zhao L."/>
            <person name="Wei J.T."/>
            <person name="Ye R.Z."/>
            <person name="Que T.C."/>
            <person name="Du C.H."/>
            <person name="Zhou Y.H."/>
            <person name="Cheng J.X."/>
            <person name="Dai P.F."/>
            <person name="Guo W.B."/>
            <person name="Han X.H."/>
            <person name="Huang E.J."/>
            <person name="Li L.F."/>
            <person name="Wei W."/>
            <person name="Gao Y.C."/>
            <person name="Liu J.Z."/>
            <person name="Shao H.Z."/>
            <person name="Wang X."/>
            <person name="Wang C.C."/>
            <person name="Yang T.C."/>
            <person name="Huo Q.B."/>
            <person name="Li W."/>
            <person name="Chen H.Y."/>
            <person name="Chen S.E."/>
            <person name="Zhou L.G."/>
            <person name="Ni X.B."/>
            <person name="Tian J.H."/>
            <person name="Sheng Y."/>
            <person name="Liu T."/>
            <person name="Pan Y.S."/>
            <person name="Xia L.Y."/>
            <person name="Li J."/>
            <person name="Zhao F."/>
            <person name="Cao W.C."/>
        </authorList>
    </citation>
    <scope>NUCLEOTIDE SEQUENCE</scope>
    <source>
        <strain evidence="2">Rmic-2018</strain>
    </source>
</reference>
<sequence length="168" mass="18581">MQPESRRRRRNNAATKRFVVEREANRNTRITSGGGMIGRSPVVAVLRVLGRRAPPQGVSRASCSNNGGDQASRHTPRELRALCSTKTKLPRACGVNLRQTWDRDDDEAAKDSAERPTERAGSLLRPPGAEALQVVVPPPSWKDPGPSAPCRRVLELRRIPKLYEAEQT</sequence>
<feature type="compositionally biased region" description="Basic and acidic residues" evidence="1">
    <location>
        <begin position="109"/>
        <end position="118"/>
    </location>
</feature>
<organism evidence="2 3">
    <name type="scientific">Rhipicephalus microplus</name>
    <name type="common">Cattle tick</name>
    <name type="synonym">Boophilus microplus</name>
    <dbReference type="NCBI Taxonomy" id="6941"/>
    <lineage>
        <taxon>Eukaryota</taxon>
        <taxon>Metazoa</taxon>
        <taxon>Ecdysozoa</taxon>
        <taxon>Arthropoda</taxon>
        <taxon>Chelicerata</taxon>
        <taxon>Arachnida</taxon>
        <taxon>Acari</taxon>
        <taxon>Parasitiformes</taxon>
        <taxon>Ixodida</taxon>
        <taxon>Ixodoidea</taxon>
        <taxon>Ixodidae</taxon>
        <taxon>Rhipicephalinae</taxon>
        <taxon>Rhipicephalus</taxon>
        <taxon>Boophilus</taxon>
    </lineage>
</organism>
<feature type="region of interest" description="Disordered" evidence="1">
    <location>
        <begin position="54"/>
        <end position="77"/>
    </location>
</feature>
<comment type="caution">
    <text evidence="2">The sequence shown here is derived from an EMBL/GenBank/DDBJ whole genome shotgun (WGS) entry which is preliminary data.</text>
</comment>
<evidence type="ECO:0000313" key="2">
    <source>
        <dbReference type="EMBL" id="KAH8040428.1"/>
    </source>
</evidence>
<proteinExistence type="predicted"/>
<protein>
    <submittedName>
        <fullName evidence="2">Uncharacterized protein</fullName>
    </submittedName>
</protein>
<name>A0A9J6F1T8_RHIMP</name>
<feature type="region of interest" description="Disordered" evidence="1">
    <location>
        <begin position="99"/>
        <end position="149"/>
    </location>
</feature>
<accession>A0A9J6F1T8</accession>
<reference evidence="2" key="2">
    <citation type="submission" date="2021-09" db="EMBL/GenBank/DDBJ databases">
        <authorList>
            <person name="Jia N."/>
            <person name="Wang J."/>
            <person name="Shi W."/>
            <person name="Du L."/>
            <person name="Sun Y."/>
            <person name="Zhan W."/>
            <person name="Jiang J."/>
            <person name="Wang Q."/>
            <person name="Zhang B."/>
            <person name="Ji P."/>
            <person name="Sakyi L.B."/>
            <person name="Cui X."/>
            <person name="Yuan T."/>
            <person name="Jiang B."/>
            <person name="Yang W."/>
            <person name="Lam T.T.-Y."/>
            <person name="Chang Q."/>
            <person name="Ding S."/>
            <person name="Wang X."/>
            <person name="Zhu J."/>
            <person name="Ruan X."/>
            <person name="Zhao L."/>
            <person name="Wei J."/>
            <person name="Que T."/>
            <person name="Du C."/>
            <person name="Cheng J."/>
            <person name="Dai P."/>
            <person name="Han X."/>
            <person name="Huang E."/>
            <person name="Gao Y."/>
            <person name="Liu J."/>
            <person name="Shao H."/>
            <person name="Ye R."/>
            <person name="Li L."/>
            <person name="Wei W."/>
            <person name="Wang X."/>
            <person name="Wang C."/>
            <person name="Huo Q."/>
            <person name="Li W."/>
            <person name="Guo W."/>
            <person name="Chen H."/>
            <person name="Chen S."/>
            <person name="Zhou L."/>
            <person name="Zhou L."/>
            <person name="Ni X."/>
            <person name="Tian J."/>
            <person name="Zhou Y."/>
            <person name="Sheng Y."/>
            <person name="Liu T."/>
            <person name="Pan Y."/>
            <person name="Xia L."/>
            <person name="Li J."/>
            <person name="Zhao F."/>
            <person name="Cao W."/>
        </authorList>
    </citation>
    <scope>NUCLEOTIDE SEQUENCE</scope>
    <source>
        <strain evidence="2">Rmic-2018</strain>
        <tissue evidence="2">Larvae</tissue>
    </source>
</reference>
<gene>
    <name evidence="2" type="ORF">HPB51_010208</name>
</gene>
<feature type="compositionally biased region" description="Polar residues" evidence="1">
    <location>
        <begin position="59"/>
        <end position="69"/>
    </location>
</feature>